<organism evidence="4">
    <name type="scientific">Caenorhabditis brenneri</name>
    <name type="common">Nematode worm</name>
    <dbReference type="NCBI Taxonomy" id="135651"/>
    <lineage>
        <taxon>Eukaryota</taxon>
        <taxon>Metazoa</taxon>
        <taxon>Ecdysozoa</taxon>
        <taxon>Nematoda</taxon>
        <taxon>Chromadorea</taxon>
        <taxon>Rhabditida</taxon>
        <taxon>Rhabditina</taxon>
        <taxon>Rhabditomorpha</taxon>
        <taxon>Rhabditoidea</taxon>
        <taxon>Rhabditidae</taxon>
        <taxon>Peloderinae</taxon>
        <taxon>Caenorhabditis</taxon>
    </lineage>
</organism>
<reference evidence="4" key="1">
    <citation type="submission" date="2011-07" db="EMBL/GenBank/DDBJ databases">
        <authorList>
            <consortium name="Caenorhabditis brenneri Sequencing and Analysis Consortium"/>
            <person name="Wilson R.K."/>
        </authorList>
    </citation>
    <scope>NUCLEOTIDE SEQUENCE [LARGE SCALE GENOMIC DNA]</scope>
    <source>
        <strain evidence="4">PB2801</strain>
    </source>
</reference>
<dbReference type="AlphaFoldDB" id="G0MEZ6"/>
<dbReference type="OrthoDB" id="78296at2759"/>
<evidence type="ECO:0000259" key="2">
    <source>
        <dbReference type="SMART" id="SM00993"/>
    </source>
</evidence>
<feature type="compositionally biased region" description="Polar residues" evidence="1">
    <location>
        <begin position="111"/>
        <end position="136"/>
    </location>
</feature>
<keyword evidence="4" id="KW-1185">Reference proteome</keyword>
<dbReference type="PANTHER" id="PTHR13275:SF4">
    <property type="entry name" value="VACUOLAR PROTEIN SORTING-ASSOCIATED PROTEIN 72 HOMOLOG"/>
    <property type="match status" value="1"/>
</dbReference>
<proteinExistence type="predicted"/>
<evidence type="ECO:0000313" key="4">
    <source>
        <dbReference type="Proteomes" id="UP000008068"/>
    </source>
</evidence>
<dbReference type="STRING" id="135651.G0MEZ6"/>
<dbReference type="HOGENOM" id="CLU_1877259_0_0_1"/>
<gene>
    <name evidence="3" type="ORF">CAEBREN_07323</name>
</gene>
<name>G0MEZ6_CAEBE</name>
<dbReference type="eggNOG" id="KOG2897">
    <property type="taxonomic scope" value="Eukaryota"/>
</dbReference>
<evidence type="ECO:0000256" key="1">
    <source>
        <dbReference type="SAM" id="MobiDB-lite"/>
    </source>
</evidence>
<feature type="region of interest" description="Disordered" evidence="1">
    <location>
        <begin position="103"/>
        <end position="136"/>
    </location>
</feature>
<dbReference type="InParanoid" id="G0MEZ6"/>
<accession>G0MEZ6</accession>
<dbReference type="GO" id="GO:0005634">
    <property type="term" value="C:nucleus"/>
    <property type="evidence" value="ECO:0007669"/>
    <property type="project" value="TreeGrafter"/>
</dbReference>
<sequence length="136" mass="15070">MQCPALTSLVHKSKCAEAPLFISSLICVSNPYDFIRTFKCERPRDRNVCAVTGRPARYRDPVTGLPYSSAYAFKVIRDRYHKHLRTMRGNEEVSSYLNSLKALPTPPLSPRVSNVPGSVATPSRAPSNLATSSMRA</sequence>
<dbReference type="Proteomes" id="UP000008068">
    <property type="component" value="Unassembled WGS sequence"/>
</dbReference>
<dbReference type="InterPro" id="IPR013272">
    <property type="entry name" value="Vps72/YL1_C"/>
</dbReference>
<dbReference type="Pfam" id="PF08265">
    <property type="entry name" value="YL1_C"/>
    <property type="match status" value="1"/>
</dbReference>
<dbReference type="EMBL" id="GL379792">
    <property type="protein sequence ID" value="EGT54232.1"/>
    <property type="molecule type" value="Genomic_DNA"/>
</dbReference>
<evidence type="ECO:0000313" key="3">
    <source>
        <dbReference type="EMBL" id="EGT54232.1"/>
    </source>
</evidence>
<dbReference type="PANTHER" id="PTHR13275">
    <property type="entry name" value="YL-1 PROTEIN TRANSCRIPTION FACTOR-LIKE 1"/>
    <property type="match status" value="1"/>
</dbReference>
<protein>
    <recommendedName>
        <fullName evidence="2">Vps72/YL1 C-terminal domain-containing protein</fullName>
    </recommendedName>
</protein>
<feature type="domain" description="Vps72/YL1 C-terminal" evidence="2">
    <location>
        <begin position="47"/>
        <end position="76"/>
    </location>
</feature>
<dbReference type="SMART" id="SM00993">
    <property type="entry name" value="YL1_C"/>
    <property type="match status" value="1"/>
</dbReference>